<evidence type="ECO:0000256" key="2">
    <source>
        <dbReference type="SAM" id="Phobius"/>
    </source>
</evidence>
<dbReference type="AlphaFoldDB" id="L8G4K2"/>
<organism evidence="3 4">
    <name type="scientific">Pseudogymnoascus destructans (strain ATCC MYA-4855 / 20631-21)</name>
    <name type="common">Bat white-nose syndrome fungus</name>
    <name type="synonym">Geomyces destructans</name>
    <dbReference type="NCBI Taxonomy" id="658429"/>
    <lineage>
        <taxon>Eukaryota</taxon>
        <taxon>Fungi</taxon>
        <taxon>Dikarya</taxon>
        <taxon>Ascomycota</taxon>
        <taxon>Pezizomycotina</taxon>
        <taxon>Leotiomycetes</taxon>
        <taxon>Thelebolales</taxon>
        <taxon>Thelebolaceae</taxon>
        <taxon>Pseudogymnoascus</taxon>
    </lineage>
</organism>
<dbReference type="InParanoid" id="L8G4K2"/>
<feature type="transmembrane region" description="Helical" evidence="2">
    <location>
        <begin position="6"/>
        <end position="33"/>
    </location>
</feature>
<proteinExistence type="predicted"/>
<dbReference type="Proteomes" id="UP000011064">
    <property type="component" value="Unassembled WGS sequence"/>
</dbReference>
<gene>
    <name evidence="3" type="ORF">GMDG_08593</name>
</gene>
<keyword evidence="2" id="KW-0812">Transmembrane</keyword>
<dbReference type="VEuPathDB" id="FungiDB:GMDG_08593"/>
<sequence>MSYDLAMLALVAVGIIPGAIVATFVVAGAATTIRQNNDAAQRTADAVEQNLEQQTEVTTALQGVMVDQQN</sequence>
<keyword evidence="1" id="KW-0175">Coiled coil</keyword>
<reference evidence="4" key="1">
    <citation type="submission" date="2010-09" db="EMBL/GenBank/DDBJ databases">
        <title>The genome sequence of Geomyces destructans 20631-21.</title>
        <authorList>
            <consortium name="The Broad Institute Genome Sequencing Platform"/>
            <person name="Cuomo C.A."/>
            <person name="Blehert D.S."/>
            <person name="Lorch J.M."/>
            <person name="Young S.K."/>
            <person name="Zeng Q."/>
            <person name="Gargeya S."/>
            <person name="Fitzgerald M."/>
            <person name="Haas B."/>
            <person name="Abouelleil A."/>
            <person name="Alvarado L."/>
            <person name="Arachchi H.M."/>
            <person name="Berlin A."/>
            <person name="Brown A."/>
            <person name="Chapman S.B."/>
            <person name="Chen Z."/>
            <person name="Dunbar C."/>
            <person name="Freedman E."/>
            <person name="Gearin G."/>
            <person name="Gellesch M."/>
            <person name="Goldberg J."/>
            <person name="Griggs A."/>
            <person name="Gujja S."/>
            <person name="Heiman D."/>
            <person name="Howarth C."/>
            <person name="Larson L."/>
            <person name="Lui A."/>
            <person name="MacDonald P.J.P."/>
            <person name="Montmayeur A."/>
            <person name="Murphy C."/>
            <person name="Neiman D."/>
            <person name="Pearson M."/>
            <person name="Priest M."/>
            <person name="Roberts A."/>
            <person name="Saif S."/>
            <person name="Shea T."/>
            <person name="Shenoy N."/>
            <person name="Sisk P."/>
            <person name="Stolte C."/>
            <person name="Sykes S."/>
            <person name="Wortman J."/>
            <person name="Nusbaum C."/>
            <person name="Birren B."/>
        </authorList>
    </citation>
    <scope>NUCLEOTIDE SEQUENCE [LARGE SCALE GENOMIC DNA]</scope>
    <source>
        <strain evidence="4">ATCC MYA-4855 / 20631-21</strain>
    </source>
</reference>
<accession>L8G4K2</accession>
<dbReference type="HOGENOM" id="CLU_2758866_0_0_1"/>
<keyword evidence="2" id="KW-1133">Transmembrane helix</keyword>
<evidence type="ECO:0000313" key="4">
    <source>
        <dbReference type="Proteomes" id="UP000011064"/>
    </source>
</evidence>
<keyword evidence="4" id="KW-1185">Reference proteome</keyword>
<evidence type="ECO:0000313" key="3">
    <source>
        <dbReference type="EMBL" id="ELR08052.1"/>
    </source>
</evidence>
<evidence type="ECO:0000256" key="1">
    <source>
        <dbReference type="SAM" id="Coils"/>
    </source>
</evidence>
<keyword evidence="2" id="KW-0472">Membrane</keyword>
<name>L8G4K2_PSED2</name>
<feature type="coiled-coil region" evidence="1">
    <location>
        <begin position="30"/>
        <end position="57"/>
    </location>
</feature>
<dbReference type="EMBL" id="GL573588">
    <property type="protein sequence ID" value="ELR08052.1"/>
    <property type="molecule type" value="Genomic_DNA"/>
</dbReference>
<protein>
    <submittedName>
        <fullName evidence="3">Uncharacterized protein</fullName>
    </submittedName>
</protein>